<accession>A0A9D4QPB9</accession>
<evidence type="ECO:0000256" key="4">
    <source>
        <dbReference type="ARBA" id="ARBA00023136"/>
    </source>
</evidence>
<evidence type="ECO:0000313" key="5">
    <source>
        <dbReference type="EMBL" id="KAH3838379.1"/>
    </source>
</evidence>
<name>A0A9D4QPB9_DREPO</name>
<dbReference type="PANTHER" id="PTHR22780">
    <property type="entry name" value="ADAPTIN, ALPHA/GAMMA/EPSILON"/>
    <property type="match status" value="1"/>
</dbReference>
<keyword evidence="3" id="KW-0653">Protein transport</keyword>
<comment type="caution">
    <text evidence="5">The sequence shown here is derived from an EMBL/GenBank/DDBJ whole genome shotgun (WGS) entry which is preliminary data.</text>
</comment>
<keyword evidence="4" id="KW-0472">Membrane</keyword>
<keyword evidence="6" id="KW-1185">Reference proteome</keyword>
<dbReference type="InterPro" id="IPR016024">
    <property type="entry name" value="ARM-type_fold"/>
</dbReference>
<sequence length="220" mass="24217">MFGNLFAKTTTTIATGGSDTSGDAASAGFTTLILIVNVSRANSKSDEAHVVATELENLAAKMAVPNLSMVQMRDYLCRVAYICMMGYEVEFACIHAVKLAQLGTNYDKRIGFEERQHPRQPGSHDTCAQLVPAELVPSLLPIVVAKLQHQRELVRQKAVQCLHQFQFLAPDLLAHCKESLERALLDKDPGVMAAAVQLVAYSKQIENKGFQYYQSNSTKK</sequence>
<dbReference type="InterPro" id="IPR011989">
    <property type="entry name" value="ARM-like"/>
</dbReference>
<dbReference type="GO" id="GO:0012505">
    <property type="term" value="C:endomembrane system"/>
    <property type="evidence" value="ECO:0007669"/>
    <property type="project" value="UniProtKB-SubCell"/>
</dbReference>
<evidence type="ECO:0000256" key="1">
    <source>
        <dbReference type="ARBA" id="ARBA00004308"/>
    </source>
</evidence>
<reference evidence="5" key="1">
    <citation type="journal article" date="2019" name="bioRxiv">
        <title>The Genome of the Zebra Mussel, Dreissena polymorpha: A Resource for Invasive Species Research.</title>
        <authorList>
            <person name="McCartney M.A."/>
            <person name="Auch B."/>
            <person name="Kono T."/>
            <person name="Mallez S."/>
            <person name="Zhang Y."/>
            <person name="Obille A."/>
            <person name="Becker A."/>
            <person name="Abrahante J.E."/>
            <person name="Garbe J."/>
            <person name="Badalamenti J.P."/>
            <person name="Herman A."/>
            <person name="Mangelson H."/>
            <person name="Liachko I."/>
            <person name="Sullivan S."/>
            <person name="Sone E.D."/>
            <person name="Koren S."/>
            <person name="Silverstein K.A.T."/>
            <person name="Beckman K.B."/>
            <person name="Gohl D.M."/>
        </authorList>
    </citation>
    <scope>NUCLEOTIDE SEQUENCE</scope>
    <source>
        <strain evidence="5">Duluth1</strain>
        <tissue evidence="5">Whole animal</tissue>
    </source>
</reference>
<reference evidence="5" key="2">
    <citation type="submission" date="2020-11" db="EMBL/GenBank/DDBJ databases">
        <authorList>
            <person name="McCartney M.A."/>
            <person name="Auch B."/>
            <person name="Kono T."/>
            <person name="Mallez S."/>
            <person name="Becker A."/>
            <person name="Gohl D.M."/>
            <person name="Silverstein K.A.T."/>
            <person name="Koren S."/>
            <person name="Bechman K.B."/>
            <person name="Herman A."/>
            <person name="Abrahante J.E."/>
            <person name="Garbe J."/>
        </authorList>
    </citation>
    <scope>NUCLEOTIDE SEQUENCE</scope>
    <source>
        <strain evidence="5">Duluth1</strain>
        <tissue evidence="5">Whole animal</tissue>
    </source>
</reference>
<dbReference type="EMBL" id="JAIWYP010000004">
    <property type="protein sequence ID" value="KAH3838379.1"/>
    <property type="molecule type" value="Genomic_DNA"/>
</dbReference>
<evidence type="ECO:0000256" key="3">
    <source>
        <dbReference type="ARBA" id="ARBA00022927"/>
    </source>
</evidence>
<dbReference type="Gene3D" id="1.25.10.10">
    <property type="entry name" value="Leucine-rich Repeat Variant"/>
    <property type="match status" value="2"/>
</dbReference>
<evidence type="ECO:0000256" key="2">
    <source>
        <dbReference type="ARBA" id="ARBA00022448"/>
    </source>
</evidence>
<dbReference type="AlphaFoldDB" id="A0A9D4QPB9"/>
<organism evidence="5 6">
    <name type="scientific">Dreissena polymorpha</name>
    <name type="common">Zebra mussel</name>
    <name type="synonym">Mytilus polymorpha</name>
    <dbReference type="NCBI Taxonomy" id="45954"/>
    <lineage>
        <taxon>Eukaryota</taxon>
        <taxon>Metazoa</taxon>
        <taxon>Spiralia</taxon>
        <taxon>Lophotrochozoa</taxon>
        <taxon>Mollusca</taxon>
        <taxon>Bivalvia</taxon>
        <taxon>Autobranchia</taxon>
        <taxon>Heteroconchia</taxon>
        <taxon>Euheterodonta</taxon>
        <taxon>Imparidentia</taxon>
        <taxon>Neoheterodontei</taxon>
        <taxon>Myida</taxon>
        <taxon>Dreissenoidea</taxon>
        <taxon>Dreissenidae</taxon>
        <taxon>Dreissena</taxon>
    </lineage>
</organism>
<comment type="subcellular location">
    <subcellularLocation>
        <location evidence="1">Endomembrane system</location>
    </subcellularLocation>
</comment>
<protein>
    <submittedName>
        <fullName evidence="5">Uncharacterized protein</fullName>
    </submittedName>
</protein>
<proteinExistence type="predicted"/>
<dbReference type="SUPFAM" id="SSF48371">
    <property type="entry name" value="ARM repeat"/>
    <property type="match status" value="1"/>
</dbReference>
<dbReference type="InterPro" id="IPR050840">
    <property type="entry name" value="Adaptor_Complx_Large_Subunit"/>
</dbReference>
<evidence type="ECO:0000313" key="6">
    <source>
        <dbReference type="Proteomes" id="UP000828390"/>
    </source>
</evidence>
<dbReference type="GO" id="GO:0005737">
    <property type="term" value="C:cytoplasm"/>
    <property type="evidence" value="ECO:0007669"/>
    <property type="project" value="UniProtKB-ARBA"/>
</dbReference>
<dbReference type="GO" id="GO:0015031">
    <property type="term" value="P:protein transport"/>
    <property type="evidence" value="ECO:0007669"/>
    <property type="project" value="UniProtKB-KW"/>
</dbReference>
<keyword evidence="2" id="KW-0813">Transport</keyword>
<gene>
    <name evidence="5" type="ORF">DPMN_111788</name>
</gene>
<dbReference type="Proteomes" id="UP000828390">
    <property type="component" value="Unassembled WGS sequence"/>
</dbReference>